<gene>
    <name evidence="3" type="ORF">OWR29_36775</name>
</gene>
<feature type="chain" id="PRO_5046703998" description="Lipoprotein" evidence="2">
    <location>
        <begin position="24"/>
        <end position="246"/>
    </location>
</feature>
<evidence type="ECO:0000313" key="3">
    <source>
        <dbReference type="EMBL" id="MCY1143587.1"/>
    </source>
</evidence>
<evidence type="ECO:0000313" key="4">
    <source>
        <dbReference type="Proteomes" id="UP001151002"/>
    </source>
</evidence>
<accession>A0ABT4BAN8</accession>
<sequence>MRTRHGIATVVVLVTVAACGSTATTATTGTGAAAPSQAPSAPATVPSDPQAAIAAAKAQLGRESARFAQICGNARLDYTGRVAAATGNWEITGKEFVVRRIGTDIYMRVSGKTLAGMPLSPTTEERITEDDWVRTPLPVGRETSVVWNDKFPWILANPASSATGVRRTGAHAFAGTQALESGVTLRVRVTLDDRGRFTSVGLSKVANEEARFTFSDFGLQADVTAPPQGEVVTENSPFLLSFLYLT</sequence>
<keyword evidence="2" id="KW-0732">Signal</keyword>
<evidence type="ECO:0000256" key="1">
    <source>
        <dbReference type="SAM" id="MobiDB-lite"/>
    </source>
</evidence>
<comment type="caution">
    <text evidence="3">The sequence shown here is derived from an EMBL/GenBank/DDBJ whole genome shotgun (WGS) entry which is preliminary data.</text>
</comment>
<feature type="signal peptide" evidence="2">
    <location>
        <begin position="1"/>
        <end position="23"/>
    </location>
</feature>
<keyword evidence="4" id="KW-1185">Reference proteome</keyword>
<reference evidence="3" key="1">
    <citation type="submission" date="2022-11" db="EMBL/GenBank/DDBJ databases">
        <authorList>
            <person name="Somphong A."/>
            <person name="Phongsopitanun W."/>
        </authorList>
    </citation>
    <scope>NUCLEOTIDE SEQUENCE</scope>
    <source>
        <strain evidence="3">Pm04-4</strain>
    </source>
</reference>
<dbReference type="PROSITE" id="PS51257">
    <property type="entry name" value="PROKAR_LIPOPROTEIN"/>
    <property type="match status" value="1"/>
</dbReference>
<organism evidence="3 4">
    <name type="scientific">Paractinoplanes pyxinae</name>
    <dbReference type="NCBI Taxonomy" id="2997416"/>
    <lineage>
        <taxon>Bacteria</taxon>
        <taxon>Bacillati</taxon>
        <taxon>Actinomycetota</taxon>
        <taxon>Actinomycetes</taxon>
        <taxon>Micromonosporales</taxon>
        <taxon>Micromonosporaceae</taxon>
        <taxon>Paractinoplanes</taxon>
    </lineage>
</organism>
<proteinExistence type="predicted"/>
<feature type="region of interest" description="Disordered" evidence="1">
    <location>
        <begin position="25"/>
        <end position="47"/>
    </location>
</feature>
<dbReference type="Proteomes" id="UP001151002">
    <property type="component" value="Unassembled WGS sequence"/>
</dbReference>
<dbReference type="EMBL" id="JAPNTZ010000016">
    <property type="protein sequence ID" value="MCY1143587.1"/>
    <property type="molecule type" value="Genomic_DNA"/>
</dbReference>
<evidence type="ECO:0008006" key="5">
    <source>
        <dbReference type="Google" id="ProtNLM"/>
    </source>
</evidence>
<dbReference type="RefSeq" id="WP_267568119.1">
    <property type="nucleotide sequence ID" value="NZ_JAPNTZ010000016.1"/>
</dbReference>
<name>A0ABT4BAN8_9ACTN</name>
<protein>
    <recommendedName>
        <fullName evidence="5">Lipoprotein</fullName>
    </recommendedName>
</protein>
<evidence type="ECO:0000256" key="2">
    <source>
        <dbReference type="SAM" id="SignalP"/>
    </source>
</evidence>